<evidence type="ECO:0008006" key="3">
    <source>
        <dbReference type="Google" id="ProtNLM"/>
    </source>
</evidence>
<sequence length="89" mass="10353">MIQHVTHIRIRNTEKQGTESIIEVLLALGETRPIKTMIEYLGIGGQYYYFNSTSDVTYIESVHPLYKDSYIRSCNYDGVYDNLMSLPHF</sequence>
<organism evidence="1 2">
    <name type="scientific">Vagococcus allomyrinae</name>
    <dbReference type="NCBI Taxonomy" id="2794353"/>
    <lineage>
        <taxon>Bacteria</taxon>
        <taxon>Bacillati</taxon>
        <taxon>Bacillota</taxon>
        <taxon>Bacilli</taxon>
        <taxon>Lactobacillales</taxon>
        <taxon>Enterococcaceae</taxon>
        <taxon>Vagococcus</taxon>
    </lineage>
</organism>
<evidence type="ECO:0000313" key="2">
    <source>
        <dbReference type="Proteomes" id="UP000674938"/>
    </source>
</evidence>
<proteinExistence type="predicted"/>
<name>A0A940P3I2_9ENTE</name>
<comment type="caution">
    <text evidence="1">The sequence shown here is derived from an EMBL/GenBank/DDBJ whole genome shotgun (WGS) entry which is preliminary data.</text>
</comment>
<protein>
    <recommendedName>
        <fullName evidence="3">DUF3892 domain-containing protein</fullName>
    </recommendedName>
</protein>
<evidence type="ECO:0000313" key="1">
    <source>
        <dbReference type="EMBL" id="MBP1040355.1"/>
    </source>
</evidence>
<dbReference type="RefSeq" id="WP_209525246.1">
    <property type="nucleotide sequence ID" value="NZ_JAEEGA010000002.1"/>
</dbReference>
<reference evidence="1" key="1">
    <citation type="submission" date="2020-12" db="EMBL/GenBank/DDBJ databases">
        <title>Vagococcus allomyrinae sp. nov. and Enterococcus lavae sp. nov., isolated from the larvae of Allomyrina dichotoma.</title>
        <authorList>
            <person name="Lee S.D."/>
        </authorList>
    </citation>
    <scope>NUCLEOTIDE SEQUENCE</scope>
    <source>
        <strain evidence="1">BWB3-3</strain>
    </source>
</reference>
<accession>A0A940P3I2</accession>
<keyword evidence="2" id="KW-1185">Reference proteome</keyword>
<gene>
    <name evidence="1" type="ORF">I6N95_04940</name>
</gene>
<dbReference type="AlphaFoldDB" id="A0A940P3I2"/>
<dbReference type="EMBL" id="JAEEGA010000002">
    <property type="protein sequence ID" value="MBP1040355.1"/>
    <property type="molecule type" value="Genomic_DNA"/>
</dbReference>
<dbReference type="Proteomes" id="UP000674938">
    <property type="component" value="Unassembled WGS sequence"/>
</dbReference>